<sequence>MVSLSQDTGLSTDMNNNEISSSKQEIGSSNNVYEDLETPPVGPIGDLEYLWDY</sequence>
<protein>
    <submittedName>
        <fullName evidence="2">Uncharacterized protein</fullName>
    </submittedName>
</protein>
<evidence type="ECO:0000313" key="2">
    <source>
        <dbReference type="EMBL" id="MBX56361.1"/>
    </source>
</evidence>
<dbReference type="AlphaFoldDB" id="A0A2P2PNW1"/>
<reference evidence="2" key="1">
    <citation type="submission" date="2018-02" db="EMBL/GenBank/DDBJ databases">
        <title>Rhizophora mucronata_Transcriptome.</title>
        <authorList>
            <person name="Meera S.P."/>
            <person name="Sreeshan A."/>
            <person name="Augustine A."/>
        </authorList>
    </citation>
    <scope>NUCLEOTIDE SEQUENCE</scope>
    <source>
        <tissue evidence="2">Leaf</tissue>
    </source>
</reference>
<dbReference type="EMBL" id="GGEC01075877">
    <property type="protein sequence ID" value="MBX56361.1"/>
    <property type="molecule type" value="Transcribed_RNA"/>
</dbReference>
<feature type="compositionally biased region" description="Polar residues" evidence="1">
    <location>
        <begin position="1"/>
        <end position="32"/>
    </location>
</feature>
<organism evidence="2">
    <name type="scientific">Rhizophora mucronata</name>
    <name type="common">Asiatic mangrove</name>
    <dbReference type="NCBI Taxonomy" id="61149"/>
    <lineage>
        <taxon>Eukaryota</taxon>
        <taxon>Viridiplantae</taxon>
        <taxon>Streptophyta</taxon>
        <taxon>Embryophyta</taxon>
        <taxon>Tracheophyta</taxon>
        <taxon>Spermatophyta</taxon>
        <taxon>Magnoliopsida</taxon>
        <taxon>eudicotyledons</taxon>
        <taxon>Gunneridae</taxon>
        <taxon>Pentapetalae</taxon>
        <taxon>rosids</taxon>
        <taxon>fabids</taxon>
        <taxon>Malpighiales</taxon>
        <taxon>Rhizophoraceae</taxon>
        <taxon>Rhizophora</taxon>
    </lineage>
</organism>
<evidence type="ECO:0000256" key="1">
    <source>
        <dbReference type="SAM" id="MobiDB-lite"/>
    </source>
</evidence>
<feature type="region of interest" description="Disordered" evidence="1">
    <location>
        <begin position="1"/>
        <end position="39"/>
    </location>
</feature>
<accession>A0A2P2PNW1</accession>
<proteinExistence type="predicted"/>
<name>A0A2P2PNW1_RHIMU</name>